<dbReference type="PROSITE" id="PS50113">
    <property type="entry name" value="PAC"/>
    <property type="match status" value="5"/>
</dbReference>
<name>A0A644XC57_9ZZZZ</name>
<dbReference type="InterPro" id="IPR035965">
    <property type="entry name" value="PAS-like_dom_sf"/>
</dbReference>
<feature type="domain" description="PAS" evidence="6">
    <location>
        <begin position="674"/>
        <end position="749"/>
    </location>
</feature>
<protein>
    <recommendedName>
        <fullName evidence="2">histidine kinase</fullName>
        <ecNumber evidence="2">2.7.13.3</ecNumber>
    </recommendedName>
</protein>
<gene>
    <name evidence="8" type="ORF">SDC9_60159</name>
</gene>
<dbReference type="CDD" id="cd00130">
    <property type="entry name" value="PAS"/>
    <property type="match status" value="2"/>
</dbReference>
<feature type="domain" description="PAC" evidence="7">
    <location>
        <begin position="618"/>
        <end position="673"/>
    </location>
</feature>
<dbReference type="InterPro" id="IPR052162">
    <property type="entry name" value="Sensor_kinase/Photoreceptor"/>
</dbReference>
<dbReference type="InterPro" id="IPR029016">
    <property type="entry name" value="GAF-like_dom_sf"/>
</dbReference>
<keyword evidence="5" id="KW-0418">Kinase</keyword>
<feature type="domain" description="PAC" evidence="7">
    <location>
        <begin position="361"/>
        <end position="413"/>
    </location>
</feature>
<dbReference type="InterPro" id="IPR000014">
    <property type="entry name" value="PAS"/>
</dbReference>
<keyword evidence="4" id="KW-0808">Transferase</keyword>
<dbReference type="InterPro" id="IPR000700">
    <property type="entry name" value="PAS-assoc_C"/>
</dbReference>
<dbReference type="Pfam" id="PF08447">
    <property type="entry name" value="PAS_3"/>
    <property type="match status" value="2"/>
</dbReference>
<dbReference type="Pfam" id="PF13426">
    <property type="entry name" value="PAS_9"/>
    <property type="match status" value="1"/>
</dbReference>
<dbReference type="InterPro" id="IPR013655">
    <property type="entry name" value="PAS_fold_3"/>
</dbReference>
<dbReference type="PANTHER" id="PTHR43304">
    <property type="entry name" value="PHYTOCHROME-LIKE PROTEIN CPH1"/>
    <property type="match status" value="1"/>
</dbReference>
<evidence type="ECO:0000259" key="6">
    <source>
        <dbReference type="PROSITE" id="PS50112"/>
    </source>
</evidence>
<dbReference type="GO" id="GO:0006355">
    <property type="term" value="P:regulation of DNA-templated transcription"/>
    <property type="evidence" value="ECO:0007669"/>
    <property type="project" value="InterPro"/>
</dbReference>
<feature type="domain" description="PAC" evidence="7">
    <location>
        <begin position="494"/>
        <end position="545"/>
    </location>
</feature>
<dbReference type="SMART" id="SM00065">
    <property type="entry name" value="GAF"/>
    <property type="match status" value="1"/>
</dbReference>
<proteinExistence type="predicted"/>
<feature type="domain" description="PAS" evidence="6">
    <location>
        <begin position="806"/>
        <end position="876"/>
    </location>
</feature>
<dbReference type="PROSITE" id="PS50112">
    <property type="entry name" value="PAS"/>
    <property type="match status" value="5"/>
</dbReference>
<evidence type="ECO:0000259" key="7">
    <source>
        <dbReference type="PROSITE" id="PS50113"/>
    </source>
</evidence>
<dbReference type="Pfam" id="PF13185">
    <property type="entry name" value="GAF_2"/>
    <property type="match status" value="1"/>
</dbReference>
<dbReference type="SMART" id="SM00086">
    <property type="entry name" value="PAC"/>
    <property type="match status" value="5"/>
</dbReference>
<keyword evidence="3" id="KW-0597">Phosphoprotein</keyword>
<dbReference type="InterPro" id="IPR003018">
    <property type="entry name" value="GAF"/>
</dbReference>
<comment type="catalytic activity">
    <reaction evidence="1">
        <text>ATP + protein L-histidine = ADP + protein N-phospho-L-histidine.</text>
        <dbReference type="EC" id="2.7.13.3"/>
    </reaction>
</comment>
<feature type="domain" description="PAC" evidence="7">
    <location>
        <begin position="754"/>
        <end position="805"/>
    </location>
</feature>
<evidence type="ECO:0000256" key="3">
    <source>
        <dbReference type="ARBA" id="ARBA00022553"/>
    </source>
</evidence>
<dbReference type="InterPro" id="IPR001610">
    <property type="entry name" value="PAC"/>
</dbReference>
<dbReference type="Gene3D" id="3.30.450.20">
    <property type="entry name" value="PAS domain"/>
    <property type="match status" value="6"/>
</dbReference>
<organism evidence="8">
    <name type="scientific">bioreactor metagenome</name>
    <dbReference type="NCBI Taxonomy" id="1076179"/>
    <lineage>
        <taxon>unclassified sequences</taxon>
        <taxon>metagenomes</taxon>
        <taxon>ecological metagenomes</taxon>
    </lineage>
</organism>
<dbReference type="Pfam" id="PF08448">
    <property type="entry name" value="PAS_4"/>
    <property type="match status" value="1"/>
</dbReference>
<dbReference type="InterPro" id="IPR013656">
    <property type="entry name" value="PAS_4"/>
</dbReference>
<dbReference type="Pfam" id="PF00989">
    <property type="entry name" value="PAS"/>
    <property type="match status" value="1"/>
</dbReference>
<evidence type="ECO:0000256" key="4">
    <source>
        <dbReference type="ARBA" id="ARBA00022679"/>
    </source>
</evidence>
<dbReference type="SMART" id="SM00091">
    <property type="entry name" value="PAS"/>
    <property type="match status" value="5"/>
</dbReference>
<feature type="domain" description="PAS" evidence="6">
    <location>
        <begin position="573"/>
        <end position="618"/>
    </location>
</feature>
<dbReference type="EC" id="2.7.13.3" evidence="2"/>
<dbReference type="NCBIfam" id="TIGR00229">
    <property type="entry name" value="sensory_box"/>
    <property type="match status" value="3"/>
</dbReference>
<feature type="domain" description="PAS" evidence="6">
    <location>
        <begin position="414"/>
        <end position="470"/>
    </location>
</feature>
<feature type="domain" description="PAS" evidence="6">
    <location>
        <begin position="1"/>
        <end position="48"/>
    </location>
</feature>
<dbReference type="SUPFAM" id="SSF55781">
    <property type="entry name" value="GAF domain-like"/>
    <property type="match status" value="1"/>
</dbReference>
<dbReference type="PANTHER" id="PTHR43304:SF1">
    <property type="entry name" value="PAC DOMAIN-CONTAINING PROTEIN"/>
    <property type="match status" value="1"/>
</dbReference>
<feature type="domain" description="PAC" evidence="7">
    <location>
        <begin position="51"/>
        <end position="103"/>
    </location>
</feature>
<dbReference type="AlphaFoldDB" id="A0A644XC57"/>
<dbReference type="GO" id="GO:0004673">
    <property type="term" value="F:protein histidine kinase activity"/>
    <property type="evidence" value="ECO:0007669"/>
    <property type="project" value="UniProtKB-EC"/>
</dbReference>
<accession>A0A644XC57</accession>
<dbReference type="SUPFAM" id="SSF55785">
    <property type="entry name" value="PYP-like sensor domain (PAS domain)"/>
    <property type="match status" value="6"/>
</dbReference>
<dbReference type="Gene3D" id="2.10.70.100">
    <property type="match status" value="2"/>
</dbReference>
<reference evidence="8" key="1">
    <citation type="submission" date="2019-08" db="EMBL/GenBank/DDBJ databases">
        <authorList>
            <person name="Kucharzyk K."/>
            <person name="Murdoch R.W."/>
            <person name="Higgins S."/>
            <person name="Loffler F."/>
        </authorList>
    </citation>
    <scope>NUCLEOTIDE SEQUENCE</scope>
</reference>
<dbReference type="Gene3D" id="3.30.450.40">
    <property type="match status" value="1"/>
</dbReference>
<evidence type="ECO:0000256" key="5">
    <source>
        <dbReference type="ARBA" id="ARBA00022777"/>
    </source>
</evidence>
<evidence type="ECO:0000256" key="2">
    <source>
        <dbReference type="ARBA" id="ARBA00012438"/>
    </source>
</evidence>
<dbReference type="EMBL" id="VSSQ01002175">
    <property type="protein sequence ID" value="MPM13800.1"/>
    <property type="molecule type" value="Genomic_DNA"/>
</dbReference>
<comment type="caution">
    <text evidence="8">The sequence shown here is derived from an EMBL/GenBank/DDBJ whole genome shotgun (WGS) entry which is preliminary data.</text>
</comment>
<evidence type="ECO:0000313" key="8">
    <source>
        <dbReference type="EMBL" id="MPM13800.1"/>
    </source>
</evidence>
<dbReference type="InterPro" id="IPR013767">
    <property type="entry name" value="PAS_fold"/>
</dbReference>
<sequence length="878" mass="99526">MNWSEDLFAIFGIKPNSVTPSKAIVESILHPEDRDRAFQEYSRSILEKRAFKLDCRLLLPNGEIRLIKAQGQTTYDQMGNPLTNFGTLQDVTDQSEKDIVLQRRTRALLMLSHCNEALIKNKDETKLLHEICDICVQDGGYKLSWIGYAENDSQKTVKVIAQCGYEAGYLEGIKITWDEGSTGNGPTGTVIRTGQPSINQNILTNPEFLPWRESAIKHGYQASIALPLNVEGKTIGAIMLYSGETDAFQKEEVALLQNLTINLSYGIESIRLHEKQRELEQNLIQSEKGMHQAQQSGHIGSWEWNSEKDELVCSEMMQSLFDKKPSGFKHDLSCITNSALPEDRNKINRVISNCLITGEPFDIEFRILDSDLSIRWLEAKGTLAEKSGTSKKIIVGTMQDISTRKKIESDLEKALRDYRFITDNSDDVIWIYDIETQKYTYISPSVQRLHGVSVEEGLTRKFTEVLTPESVKLVSGMIAKKLPLFILGIQVEAITLELDQYRADGSIVPTETTTKLARNEEGKIQIIGISRDISARKQFEDELKISLNYMQSAEKQTGLASWSLDLRTGKRWWSPQMYRVFGFDPSKGVPSTEEYLKRIHPEDRSMLAETLVKLHQGEEPEQREFRTNPDVLPLRILKPNYLVERDSHGNILNYFGTQLDITDKKKAEEELERANANYQLISENTQDVIWVMDVETQKYVYISPSIHRLRGFLPEEVLNESIQHSMTEESYQKVLIELKGGIEEIKRTGRSVSTSLQVNLIRKDGSTVPSEITATMAPDSTGKIQVVGISRDVSERVKADAALRFSNDTNKAILNSTQDSIYLIDPQGVVFMANLVAAERYNLDVESIIGKNIFDLSEPQAREIRHQLVNEVLKTKKS</sequence>
<evidence type="ECO:0000256" key="1">
    <source>
        <dbReference type="ARBA" id="ARBA00000085"/>
    </source>
</evidence>